<dbReference type="InterPro" id="IPR043906">
    <property type="entry name" value="Gfo/Idh/MocA_OxRdtase_bact_C"/>
</dbReference>
<dbReference type="SUPFAM" id="SSF51735">
    <property type="entry name" value="NAD(P)-binding Rossmann-fold domains"/>
    <property type="match status" value="1"/>
</dbReference>
<feature type="domain" description="Gfo/Idh/MocA-like oxidoreductase bacterial type C-terminal" evidence="2">
    <location>
        <begin position="222"/>
        <end position="436"/>
    </location>
</feature>
<dbReference type="InterPro" id="IPR006311">
    <property type="entry name" value="TAT_signal"/>
</dbReference>
<dbReference type="EMBL" id="SJPJ01000001">
    <property type="protein sequence ID" value="TWT84431.1"/>
    <property type="molecule type" value="Genomic_DNA"/>
</dbReference>
<dbReference type="Pfam" id="PF19051">
    <property type="entry name" value="GFO_IDH_MocA_C2"/>
    <property type="match status" value="1"/>
</dbReference>
<keyword evidence="4" id="KW-1185">Reference proteome</keyword>
<dbReference type="PROSITE" id="PS51318">
    <property type="entry name" value="TAT"/>
    <property type="match status" value="1"/>
</dbReference>
<dbReference type="InterPro" id="IPR000683">
    <property type="entry name" value="Gfo/Idh/MocA-like_OxRdtase_N"/>
</dbReference>
<sequence length="437" mass="48731">MPQKSPLSRRQFLKTTTGVSAAVAAPYFVPASALGNGGAVPPSDRIVVGAIGIQHRGMHDLRWLMRQPAVQFVAICDLQKKQRLAIKDHVDNEYGTKDCAMYPEINGFLDSRPDIEAVLIATGDRWHALASILAMRSGKDVYTEKPSCMTVAEGRSVVETARRYGRVYQTGTQRLSEPNHVFCIEMARSGRLGEIHTAYAHIAPWDAAEMRHDWLPAVAQPPKEEVDWNAWLGACPWRPYNPEYVAGGWRGHYDFHTSCIGEWGAHTFAQAQAGLGCSELSPIEYEYVANDSGDGMVTHFANGVRMILSRGNKYWHGSCGERFDGTEGWAAAADGYSQPDVSSPGLLGEYNRVIGEYVGRTGRSLDHMQNFLDCVRSRERTVANPEVMHHSMTTVHAANICMWLKRSLKFDPIKEEFVGDDEANRLRSRAMREPYVI</sequence>
<dbReference type="PANTHER" id="PTHR43818">
    <property type="entry name" value="BCDNA.GH03377"/>
    <property type="match status" value="1"/>
</dbReference>
<keyword evidence="3" id="KW-0326">Glycosidase</keyword>
<dbReference type="AlphaFoldDB" id="A0A5C5ZC89"/>
<dbReference type="InterPro" id="IPR050463">
    <property type="entry name" value="Gfo/Idh/MocA_oxidrdct_glycsds"/>
</dbReference>
<dbReference type="InterPro" id="IPR036291">
    <property type="entry name" value="NAD(P)-bd_dom_sf"/>
</dbReference>
<dbReference type="Pfam" id="PF01408">
    <property type="entry name" value="GFO_IDH_MocA"/>
    <property type="match status" value="1"/>
</dbReference>
<evidence type="ECO:0000259" key="2">
    <source>
        <dbReference type="Pfam" id="PF19051"/>
    </source>
</evidence>
<dbReference type="GO" id="GO:0016798">
    <property type="term" value="F:hydrolase activity, acting on glycosyl bonds"/>
    <property type="evidence" value="ECO:0007669"/>
    <property type="project" value="UniProtKB-KW"/>
</dbReference>
<evidence type="ECO:0000313" key="3">
    <source>
        <dbReference type="EMBL" id="TWT84431.1"/>
    </source>
</evidence>
<gene>
    <name evidence="3" type="ORF">CA13_59090</name>
</gene>
<organism evidence="3 4">
    <name type="scientific">Novipirellula herctigrandis</name>
    <dbReference type="NCBI Taxonomy" id="2527986"/>
    <lineage>
        <taxon>Bacteria</taxon>
        <taxon>Pseudomonadati</taxon>
        <taxon>Planctomycetota</taxon>
        <taxon>Planctomycetia</taxon>
        <taxon>Pirellulales</taxon>
        <taxon>Pirellulaceae</taxon>
        <taxon>Novipirellula</taxon>
    </lineage>
</organism>
<protein>
    <submittedName>
        <fullName evidence="3">Glycosyl hydrolase</fullName>
        <ecNumber evidence="3">3.2.1.-</ecNumber>
    </submittedName>
</protein>
<evidence type="ECO:0000259" key="1">
    <source>
        <dbReference type="Pfam" id="PF01408"/>
    </source>
</evidence>
<dbReference type="GO" id="GO:0000166">
    <property type="term" value="F:nucleotide binding"/>
    <property type="evidence" value="ECO:0007669"/>
    <property type="project" value="InterPro"/>
</dbReference>
<dbReference type="NCBIfam" id="TIGR01409">
    <property type="entry name" value="TAT_signal_seq"/>
    <property type="match status" value="1"/>
</dbReference>
<dbReference type="Proteomes" id="UP000315010">
    <property type="component" value="Unassembled WGS sequence"/>
</dbReference>
<comment type="caution">
    <text evidence="3">The sequence shown here is derived from an EMBL/GenBank/DDBJ whole genome shotgun (WGS) entry which is preliminary data.</text>
</comment>
<proteinExistence type="predicted"/>
<accession>A0A5C5ZC89</accession>
<dbReference type="PANTHER" id="PTHR43818:SF5">
    <property type="entry name" value="OXIDOREDUCTASE FAMILY PROTEIN"/>
    <property type="match status" value="1"/>
</dbReference>
<dbReference type="EC" id="3.2.1.-" evidence="3"/>
<dbReference type="OrthoDB" id="232640at2"/>
<keyword evidence="3" id="KW-0378">Hydrolase</keyword>
<dbReference type="InterPro" id="IPR019546">
    <property type="entry name" value="TAT_signal_bac_arc"/>
</dbReference>
<dbReference type="RefSeq" id="WP_146402162.1">
    <property type="nucleotide sequence ID" value="NZ_SJPJ01000001.1"/>
</dbReference>
<reference evidence="3 4" key="1">
    <citation type="submission" date="2019-02" db="EMBL/GenBank/DDBJ databases">
        <title>Deep-cultivation of Planctomycetes and their phenomic and genomic characterization uncovers novel biology.</title>
        <authorList>
            <person name="Wiegand S."/>
            <person name="Jogler M."/>
            <person name="Boedeker C."/>
            <person name="Pinto D."/>
            <person name="Vollmers J."/>
            <person name="Rivas-Marin E."/>
            <person name="Kohn T."/>
            <person name="Peeters S.H."/>
            <person name="Heuer A."/>
            <person name="Rast P."/>
            <person name="Oberbeckmann S."/>
            <person name="Bunk B."/>
            <person name="Jeske O."/>
            <person name="Meyerdierks A."/>
            <person name="Storesund J.E."/>
            <person name="Kallscheuer N."/>
            <person name="Luecker S."/>
            <person name="Lage O.M."/>
            <person name="Pohl T."/>
            <person name="Merkel B.J."/>
            <person name="Hornburger P."/>
            <person name="Mueller R.-W."/>
            <person name="Bruemmer F."/>
            <person name="Labrenz M."/>
            <person name="Spormann A.M."/>
            <person name="Op Den Camp H."/>
            <person name="Overmann J."/>
            <person name="Amann R."/>
            <person name="Jetten M.S.M."/>
            <person name="Mascher T."/>
            <person name="Medema M.H."/>
            <person name="Devos D.P."/>
            <person name="Kaster A.-K."/>
            <person name="Ovreas L."/>
            <person name="Rohde M."/>
            <person name="Galperin M.Y."/>
            <person name="Jogler C."/>
        </authorList>
    </citation>
    <scope>NUCLEOTIDE SEQUENCE [LARGE SCALE GENOMIC DNA]</scope>
    <source>
        <strain evidence="3 4">CA13</strain>
    </source>
</reference>
<dbReference type="Gene3D" id="3.30.360.10">
    <property type="entry name" value="Dihydrodipicolinate Reductase, domain 2"/>
    <property type="match status" value="1"/>
</dbReference>
<dbReference type="Pfam" id="PF10518">
    <property type="entry name" value="TAT_signal"/>
    <property type="match status" value="1"/>
</dbReference>
<name>A0A5C5ZC89_9BACT</name>
<dbReference type="SUPFAM" id="SSF55347">
    <property type="entry name" value="Glyceraldehyde-3-phosphate dehydrogenase-like, C-terminal domain"/>
    <property type="match status" value="1"/>
</dbReference>
<evidence type="ECO:0000313" key="4">
    <source>
        <dbReference type="Proteomes" id="UP000315010"/>
    </source>
</evidence>
<feature type="domain" description="Gfo/Idh/MocA-like oxidoreductase N-terminal" evidence="1">
    <location>
        <begin position="47"/>
        <end position="171"/>
    </location>
</feature>
<dbReference type="Gene3D" id="3.40.50.720">
    <property type="entry name" value="NAD(P)-binding Rossmann-like Domain"/>
    <property type="match status" value="1"/>
</dbReference>